<comment type="catalytic activity">
    <reaction evidence="13">
        <text>a lipid A disaccharide + ATP = a lipid IVA + ADP + H(+)</text>
        <dbReference type="Rhea" id="RHEA:67840"/>
        <dbReference type="ChEBI" id="CHEBI:15378"/>
        <dbReference type="ChEBI" id="CHEBI:30616"/>
        <dbReference type="ChEBI" id="CHEBI:176343"/>
        <dbReference type="ChEBI" id="CHEBI:176425"/>
        <dbReference type="ChEBI" id="CHEBI:456216"/>
        <dbReference type="EC" id="2.7.1.130"/>
    </reaction>
</comment>
<dbReference type="InterPro" id="IPR027417">
    <property type="entry name" value="P-loop_NTPase"/>
</dbReference>
<comment type="similarity">
    <text evidence="13">Belongs to the LpxK family.</text>
</comment>
<dbReference type="PANTHER" id="PTHR42724">
    <property type="entry name" value="TETRAACYLDISACCHARIDE 4'-KINASE"/>
    <property type="match status" value="1"/>
</dbReference>
<evidence type="ECO:0000256" key="6">
    <source>
        <dbReference type="ARBA" id="ARBA00022556"/>
    </source>
</evidence>
<keyword evidence="6 13" id="KW-0441">Lipid A biosynthesis</keyword>
<evidence type="ECO:0000256" key="12">
    <source>
        <dbReference type="ARBA" id="ARBA00029757"/>
    </source>
</evidence>
<comment type="pathway">
    <text evidence="2 13">Glycolipid biosynthesis; lipid IV(A) biosynthesis; lipid IV(A) from (3R)-3-hydroxytetradecanoyl-[acyl-carrier-protein] and UDP-N-acetyl-alpha-D-glucosamine: step 6/6.</text>
</comment>
<dbReference type="InterPro" id="IPR003758">
    <property type="entry name" value="LpxK"/>
</dbReference>
<evidence type="ECO:0000256" key="11">
    <source>
        <dbReference type="ARBA" id="ARBA00023098"/>
    </source>
</evidence>
<organism evidence="14 15">
    <name type="scientific">Zobellella aerophila</name>
    <dbReference type="NCBI Taxonomy" id="870480"/>
    <lineage>
        <taxon>Bacteria</taxon>
        <taxon>Pseudomonadati</taxon>
        <taxon>Pseudomonadota</taxon>
        <taxon>Gammaproteobacteria</taxon>
        <taxon>Aeromonadales</taxon>
        <taxon>Aeromonadaceae</taxon>
        <taxon>Zobellella</taxon>
    </lineage>
</organism>
<dbReference type="HAMAP" id="MF_00409">
    <property type="entry name" value="LpxK"/>
    <property type="match status" value="1"/>
</dbReference>
<name>A0ABP6VEM1_9GAMM</name>
<evidence type="ECO:0000256" key="2">
    <source>
        <dbReference type="ARBA" id="ARBA00004870"/>
    </source>
</evidence>
<dbReference type="PANTHER" id="PTHR42724:SF1">
    <property type="entry name" value="TETRAACYLDISACCHARIDE 4'-KINASE, MITOCHONDRIAL-RELATED"/>
    <property type="match status" value="1"/>
</dbReference>
<comment type="caution">
    <text evidence="14">The sequence shown here is derived from an EMBL/GenBank/DDBJ whole genome shotgun (WGS) entry which is preliminary data.</text>
</comment>
<reference evidence="15" key="1">
    <citation type="journal article" date="2019" name="Int. J. Syst. Evol. Microbiol.">
        <title>The Global Catalogue of Microorganisms (GCM) 10K type strain sequencing project: providing services to taxonomists for standard genome sequencing and annotation.</title>
        <authorList>
            <consortium name="The Broad Institute Genomics Platform"/>
            <consortium name="The Broad Institute Genome Sequencing Center for Infectious Disease"/>
            <person name="Wu L."/>
            <person name="Ma J."/>
        </authorList>
    </citation>
    <scope>NUCLEOTIDE SEQUENCE [LARGE SCALE GENOMIC DNA]</scope>
    <source>
        <strain evidence="15">JCM 17110</strain>
    </source>
</reference>
<dbReference type="RefSeq" id="WP_344955260.1">
    <property type="nucleotide sequence ID" value="NZ_BAABCX010000001.1"/>
</dbReference>
<keyword evidence="8 13" id="KW-0547">Nucleotide-binding</keyword>
<proteinExistence type="inferred from homology"/>
<dbReference type="Proteomes" id="UP001500795">
    <property type="component" value="Unassembled WGS sequence"/>
</dbReference>
<evidence type="ECO:0000313" key="14">
    <source>
        <dbReference type="EMBL" id="GAA3532249.1"/>
    </source>
</evidence>
<evidence type="ECO:0000256" key="3">
    <source>
        <dbReference type="ARBA" id="ARBA00012071"/>
    </source>
</evidence>
<evidence type="ECO:0000256" key="1">
    <source>
        <dbReference type="ARBA" id="ARBA00002274"/>
    </source>
</evidence>
<feature type="binding site" evidence="13">
    <location>
        <begin position="53"/>
        <end position="60"/>
    </location>
    <ligand>
        <name>ATP</name>
        <dbReference type="ChEBI" id="CHEBI:30616"/>
    </ligand>
</feature>
<comment type="function">
    <text evidence="1 13">Transfers the gamma-phosphate of ATP to the 4'-position of a tetraacyldisaccharide 1-phosphate intermediate (termed DS-1-P) to form tetraacyldisaccharide 1,4'-bis-phosphate (lipid IVA).</text>
</comment>
<dbReference type="EC" id="2.7.1.130" evidence="3 13"/>
<evidence type="ECO:0000256" key="10">
    <source>
        <dbReference type="ARBA" id="ARBA00022840"/>
    </source>
</evidence>
<gene>
    <name evidence="13 14" type="primary">lpxK</name>
    <name evidence="14" type="ORF">GCM10022394_09460</name>
</gene>
<keyword evidence="7 13" id="KW-0808">Transferase</keyword>
<protein>
    <recommendedName>
        <fullName evidence="4 13">Tetraacyldisaccharide 4'-kinase</fullName>
        <ecNumber evidence="3 13">2.7.1.130</ecNumber>
    </recommendedName>
    <alternativeName>
        <fullName evidence="12 13">Lipid A 4'-kinase</fullName>
    </alternativeName>
</protein>
<keyword evidence="15" id="KW-1185">Reference proteome</keyword>
<evidence type="ECO:0000256" key="7">
    <source>
        <dbReference type="ARBA" id="ARBA00022679"/>
    </source>
</evidence>
<evidence type="ECO:0000256" key="9">
    <source>
        <dbReference type="ARBA" id="ARBA00022777"/>
    </source>
</evidence>
<evidence type="ECO:0000313" key="15">
    <source>
        <dbReference type="Proteomes" id="UP001500795"/>
    </source>
</evidence>
<evidence type="ECO:0000256" key="4">
    <source>
        <dbReference type="ARBA" id="ARBA00016436"/>
    </source>
</evidence>
<accession>A0ABP6VEM1</accession>
<keyword evidence="10 13" id="KW-0067">ATP-binding</keyword>
<evidence type="ECO:0000256" key="5">
    <source>
        <dbReference type="ARBA" id="ARBA00022516"/>
    </source>
</evidence>
<dbReference type="SUPFAM" id="SSF52540">
    <property type="entry name" value="P-loop containing nucleoside triphosphate hydrolases"/>
    <property type="match status" value="1"/>
</dbReference>
<keyword evidence="5 13" id="KW-0444">Lipid biosynthesis</keyword>
<keyword evidence="9 13" id="KW-0418">Kinase</keyword>
<evidence type="ECO:0000256" key="13">
    <source>
        <dbReference type="HAMAP-Rule" id="MF_00409"/>
    </source>
</evidence>
<evidence type="ECO:0000256" key="8">
    <source>
        <dbReference type="ARBA" id="ARBA00022741"/>
    </source>
</evidence>
<sequence>MEAWYRTPTWLWLLLPFSLLFGLVAEVRRRLFKWGLKPVYRAPVPVIIVGNLSVGGNGKTPLVVWLVEWLREQGYRPGVISRGYGGKSEAYPLQLADDTGPEQAGDEPVLIYRRCGCPVVVAPDRAAAARQLVTLGVDIIISDDGLQHYGLARDIELVVVDGQRRFGNGHLLPMGPLREGRWRLGQVTGVVNNGGPVAPGEYLMTLAPGELNAVGAGQGQRPPAGSPVHAMAGIGNPGRFFTTLEQQGFVLDRQLALADHRGIASEALAAVQSRPLLMTEKDAVKWRGGHDNAWFLPVDARLPGEFEQLLLTRLKELHHGH</sequence>
<keyword evidence="11 13" id="KW-0443">Lipid metabolism</keyword>
<dbReference type="Pfam" id="PF02606">
    <property type="entry name" value="LpxK"/>
    <property type="match status" value="1"/>
</dbReference>
<dbReference type="NCBIfam" id="TIGR00682">
    <property type="entry name" value="lpxK"/>
    <property type="match status" value="1"/>
</dbReference>
<dbReference type="EMBL" id="BAABCX010000001">
    <property type="protein sequence ID" value="GAA3532249.1"/>
    <property type="molecule type" value="Genomic_DNA"/>
</dbReference>